<evidence type="ECO:0000313" key="8">
    <source>
        <dbReference type="EMBL" id="OUC98142.1"/>
    </source>
</evidence>
<organism evidence="8 9">
    <name type="scientific">Streptosporangium minutum</name>
    <dbReference type="NCBI Taxonomy" id="569862"/>
    <lineage>
        <taxon>Bacteria</taxon>
        <taxon>Bacillati</taxon>
        <taxon>Actinomycetota</taxon>
        <taxon>Actinomycetes</taxon>
        <taxon>Streptosporangiales</taxon>
        <taxon>Streptosporangiaceae</taxon>
        <taxon>Streptosporangium</taxon>
    </lineage>
</organism>
<reference evidence="8 9" key="1">
    <citation type="submission" date="2017-05" db="EMBL/GenBank/DDBJ databases">
        <title>Biotechnological potential of actinobacteria isolated from South African environments.</title>
        <authorList>
            <person name="Le Roes-Hill M."/>
            <person name="Prins A."/>
            <person name="Durrell K.A."/>
        </authorList>
    </citation>
    <scope>NUCLEOTIDE SEQUENCE [LARGE SCALE GENOMIC DNA]</scope>
    <source>
        <strain evidence="8">M26</strain>
    </source>
</reference>
<feature type="transmembrane region" description="Helical" evidence="7">
    <location>
        <begin position="98"/>
        <end position="115"/>
    </location>
</feature>
<feature type="compositionally biased region" description="Basic and acidic residues" evidence="6">
    <location>
        <begin position="505"/>
        <end position="520"/>
    </location>
</feature>
<dbReference type="PANTHER" id="PTHR43243">
    <property type="entry name" value="INNER MEMBRANE TRANSPORTER YGJI-RELATED"/>
    <property type="match status" value="1"/>
</dbReference>
<feature type="transmembrane region" description="Helical" evidence="7">
    <location>
        <begin position="38"/>
        <end position="55"/>
    </location>
</feature>
<feature type="transmembrane region" description="Helical" evidence="7">
    <location>
        <begin position="246"/>
        <end position="266"/>
    </location>
</feature>
<proteinExistence type="predicted"/>
<dbReference type="PANTHER" id="PTHR43243:SF4">
    <property type="entry name" value="CATIONIC AMINO ACID TRANSPORTER 4"/>
    <property type="match status" value="1"/>
</dbReference>
<dbReference type="InterPro" id="IPR002293">
    <property type="entry name" value="AA/rel_permease1"/>
</dbReference>
<accession>A0A243RT08</accession>
<dbReference type="Gene3D" id="1.20.1740.10">
    <property type="entry name" value="Amino acid/polyamine transporter I"/>
    <property type="match status" value="1"/>
</dbReference>
<protein>
    <submittedName>
        <fullName evidence="8">Amino acid permease-associated protein</fullName>
    </submittedName>
</protein>
<evidence type="ECO:0000313" key="9">
    <source>
        <dbReference type="Proteomes" id="UP000194761"/>
    </source>
</evidence>
<evidence type="ECO:0000256" key="3">
    <source>
        <dbReference type="ARBA" id="ARBA00022692"/>
    </source>
</evidence>
<keyword evidence="4 7" id="KW-1133">Transmembrane helix</keyword>
<gene>
    <name evidence="8" type="ORF">CA984_08170</name>
</gene>
<evidence type="ECO:0000256" key="1">
    <source>
        <dbReference type="ARBA" id="ARBA00004141"/>
    </source>
</evidence>
<feature type="transmembrane region" description="Helical" evidence="7">
    <location>
        <begin position="381"/>
        <end position="402"/>
    </location>
</feature>
<dbReference type="RefSeq" id="WP_086569905.1">
    <property type="nucleotide sequence ID" value="NZ_NGFP01000025.1"/>
</dbReference>
<feature type="region of interest" description="Disordered" evidence="6">
    <location>
        <begin position="496"/>
        <end position="520"/>
    </location>
</feature>
<feature type="transmembrane region" description="Helical" evidence="7">
    <location>
        <begin position="465"/>
        <end position="483"/>
    </location>
</feature>
<keyword evidence="5 7" id="KW-0472">Membrane</keyword>
<keyword evidence="2" id="KW-0813">Transport</keyword>
<feature type="transmembrane region" description="Helical" evidence="7">
    <location>
        <begin position="122"/>
        <end position="142"/>
    </location>
</feature>
<feature type="transmembrane region" description="Helical" evidence="7">
    <location>
        <begin position="437"/>
        <end position="459"/>
    </location>
</feature>
<comment type="subcellular location">
    <subcellularLocation>
        <location evidence="1">Membrane</location>
        <topology evidence="1">Multi-pass membrane protein</topology>
    </subcellularLocation>
</comment>
<keyword evidence="3 7" id="KW-0812">Transmembrane</keyword>
<feature type="transmembrane region" description="Helical" evidence="7">
    <location>
        <begin position="331"/>
        <end position="360"/>
    </location>
</feature>
<dbReference type="EMBL" id="NGFP01000025">
    <property type="protein sequence ID" value="OUC98142.1"/>
    <property type="molecule type" value="Genomic_DNA"/>
</dbReference>
<dbReference type="AlphaFoldDB" id="A0A243RT08"/>
<dbReference type="PIRSF" id="PIRSF006060">
    <property type="entry name" value="AA_transporter"/>
    <property type="match status" value="1"/>
</dbReference>
<evidence type="ECO:0000256" key="6">
    <source>
        <dbReference type="SAM" id="MobiDB-lite"/>
    </source>
</evidence>
<keyword evidence="9" id="KW-1185">Reference proteome</keyword>
<feature type="transmembrane region" description="Helical" evidence="7">
    <location>
        <begin position="287"/>
        <end position="311"/>
    </location>
</feature>
<evidence type="ECO:0000256" key="7">
    <source>
        <dbReference type="SAM" id="Phobius"/>
    </source>
</evidence>
<evidence type="ECO:0000256" key="4">
    <source>
        <dbReference type="ARBA" id="ARBA00022989"/>
    </source>
</evidence>
<evidence type="ECO:0000256" key="2">
    <source>
        <dbReference type="ARBA" id="ARBA00022448"/>
    </source>
</evidence>
<name>A0A243RT08_9ACTN</name>
<sequence>MPEGTSLSILRRLPPTEVTNRWTGARHGLPKAYGRTDLVVLGLGVMIGAGIFSVAGRQAATMAGPGVILSFMIAGITSLLVAFCFAELSSAMPTSGSAYTFTYVIFGEVWAWLVGWALVMELLLATAVVARAWSLYAAQMLADLGVRLPDLLARITGQAEGFDLFALFILVVLTAVVALGARVGLRTLWIIVVAKLLAVGAVIVVGATHFDQRNLSAIPVPAVPAGTADDTLNSPLLGLMFGQTGAFGWFGIFAASAVIAFAYIGFDIVATAAEEAEDAPRSIPKGIIRSLVITTVIYIVVALVMVGMTPYDRINPKAPLANAFRQADEGFMAHIINIGAVLGLTTVVLVLLVGLTRVMFAMARDGLFPRPLARINRSYHSPTRVTLLIGGVAILLAEFVPVLTLEPLVVIGTLFVFIAVAAGVIRMRRTMPDLPRGFRVPLSPGVPIASILACLWLLVNLQVITWLYFAAWMAFGVLVYLLYGRRNSVLAGARPAADPLGAESRGTESRGTESRGRHRR</sequence>
<dbReference type="Proteomes" id="UP000194761">
    <property type="component" value="Unassembled WGS sequence"/>
</dbReference>
<feature type="transmembrane region" description="Helical" evidence="7">
    <location>
        <begin position="408"/>
        <end position="425"/>
    </location>
</feature>
<dbReference type="GO" id="GO:0015171">
    <property type="term" value="F:amino acid transmembrane transporter activity"/>
    <property type="evidence" value="ECO:0007669"/>
    <property type="project" value="TreeGrafter"/>
</dbReference>
<feature type="transmembrane region" description="Helical" evidence="7">
    <location>
        <begin position="188"/>
        <end position="210"/>
    </location>
</feature>
<feature type="transmembrane region" description="Helical" evidence="7">
    <location>
        <begin position="162"/>
        <end position="181"/>
    </location>
</feature>
<dbReference type="GO" id="GO:0016020">
    <property type="term" value="C:membrane"/>
    <property type="evidence" value="ECO:0007669"/>
    <property type="project" value="UniProtKB-SubCell"/>
</dbReference>
<dbReference type="Pfam" id="PF13520">
    <property type="entry name" value="AA_permease_2"/>
    <property type="match status" value="1"/>
</dbReference>
<comment type="caution">
    <text evidence="8">The sequence shown here is derived from an EMBL/GenBank/DDBJ whole genome shotgun (WGS) entry which is preliminary data.</text>
</comment>
<feature type="transmembrane region" description="Helical" evidence="7">
    <location>
        <begin position="67"/>
        <end position="86"/>
    </location>
</feature>
<evidence type="ECO:0000256" key="5">
    <source>
        <dbReference type="ARBA" id="ARBA00023136"/>
    </source>
</evidence>